<reference evidence="1" key="1">
    <citation type="submission" date="2022-11" db="EMBL/GenBank/DDBJ databases">
        <title>beta-Carotene-producing bacterium, Jeongeuplla avenae sp. nov., alleviates the salt stress of Arabidopsis seedlings.</title>
        <authorList>
            <person name="Jiang L."/>
            <person name="Lee J."/>
        </authorList>
    </citation>
    <scope>NUCLEOTIDE SEQUENCE</scope>
    <source>
        <strain evidence="1">DY_R2A_6</strain>
    </source>
</reference>
<protein>
    <submittedName>
        <fullName evidence="1">Uncharacterized protein</fullName>
    </submittedName>
</protein>
<name>A0ACD4NWN4_9HYPH</name>
<dbReference type="Proteomes" id="UP001163223">
    <property type="component" value="Chromosome"/>
</dbReference>
<evidence type="ECO:0000313" key="2">
    <source>
        <dbReference type="Proteomes" id="UP001163223"/>
    </source>
</evidence>
<accession>A0ACD4NWN4</accession>
<gene>
    <name evidence="1" type="ORF">OXU80_13570</name>
</gene>
<evidence type="ECO:0000313" key="1">
    <source>
        <dbReference type="EMBL" id="WAJ31163.1"/>
    </source>
</evidence>
<keyword evidence="2" id="KW-1185">Reference proteome</keyword>
<sequence length="92" mass="10204">MNTVDPNEALRLATTKATAVANGTIEMEAALDDVVSEVNPVLAHLEGRRHDYLARIIGQLKIRRTGYAGERSKLPEPTFYKRLIDRLSALEA</sequence>
<dbReference type="EMBL" id="CP113520">
    <property type="protein sequence ID" value="WAJ31163.1"/>
    <property type="molecule type" value="Genomic_DNA"/>
</dbReference>
<proteinExistence type="predicted"/>
<organism evidence="1 2">
    <name type="scientific">Antarcticirhabdus aurantiaca</name>
    <dbReference type="NCBI Taxonomy" id="2606717"/>
    <lineage>
        <taxon>Bacteria</taxon>
        <taxon>Pseudomonadati</taxon>
        <taxon>Pseudomonadota</taxon>
        <taxon>Alphaproteobacteria</taxon>
        <taxon>Hyphomicrobiales</taxon>
        <taxon>Aurantimonadaceae</taxon>
        <taxon>Antarcticirhabdus</taxon>
    </lineage>
</organism>